<reference evidence="2" key="1">
    <citation type="journal article" date="2020" name="Nature">
        <title>Giant virus diversity and host interactions through global metagenomics.</title>
        <authorList>
            <person name="Schulz F."/>
            <person name="Roux S."/>
            <person name="Paez-Espino D."/>
            <person name="Jungbluth S."/>
            <person name="Walsh D.A."/>
            <person name="Denef V.J."/>
            <person name="McMahon K.D."/>
            <person name="Konstantinidis K.T."/>
            <person name="Eloe-Fadrosh E.A."/>
            <person name="Kyrpides N.C."/>
            <person name="Woyke T."/>
        </authorList>
    </citation>
    <scope>NUCLEOTIDE SEQUENCE</scope>
    <source>
        <strain evidence="2">GVMAG-M-3300014204-73</strain>
    </source>
</reference>
<dbReference type="InterPro" id="IPR050185">
    <property type="entry name" value="Ub_carboxyl-term_hydrolase"/>
</dbReference>
<evidence type="ECO:0000313" key="2">
    <source>
        <dbReference type="EMBL" id="QHS92592.1"/>
    </source>
</evidence>
<name>A0A6C0BKP6_9ZZZZ</name>
<dbReference type="EMBL" id="MN739182">
    <property type="protein sequence ID" value="QHS92592.1"/>
    <property type="molecule type" value="Genomic_DNA"/>
</dbReference>
<sequence>MSQNSELTQFVNKLHDSEYVKQQIDALKTIIESQTRVPPPSQGIVGLENVGNSCFFNAILQCMRHTHQLTDQLMTSHQLQILSHNLNHGTMESKKPMVLLVILYLRLVDVMWNQNTSKVSPVCLRILLGKIISQFNNLAQHDAHEVLINLLQLFHECLSYPVRYEITGTVASEIDTQIHKAHTDWVSYYQGKSSVILKIFGGQMRTEIRCLNCHRSTFRFDPMMVLDLPLETASLEATDPTTLTRSLDLFTTTEQLSQDNSYLCQECQVKTMAHKQTMLWMLPSVLIIKINRFQSHGFSAFQKNQHKIIYPVSGLDMTPYVVSPRAISNGRIYDLFAVTCHIGHLTNGHYYAICYNPITQTWMSYNDDRCTVATNPVDENTYILFYQRRET</sequence>
<feature type="domain" description="USP" evidence="1">
    <location>
        <begin position="45"/>
        <end position="389"/>
    </location>
</feature>
<protein>
    <recommendedName>
        <fullName evidence="1">USP domain-containing protein</fullName>
    </recommendedName>
</protein>
<dbReference type="InterPro" id="IPR038765">
    <property type="entry name" value="Papain-like_cys_pep_sf"/>
</dbReference>
<dbReference type="PROSITE" id="PS00972">
    <property type="entry name" value="USP_1"/>
    <property type="match status" value="1"/>
</dbReference>
<proteinExistence type="predicted"/>
<dbReference type="PROSITE" id="PS00973">
    <property type="entry name" value="USP_2"/>
    <property type="match status" value="1"/>
</dbReference>
<accession>A0A6C0BKP6</accession>
<dbReference type="AlphaFoldDB" id="A0A6C0BKP6"/>
<dbReference type="GO" id="GO:0016579">
    <property type="term" value="P:protein deubiquitination"/>
    <property type="evidence" value="ECO:0007669"/>
    <property type="project" value="InterPro"/>
</dbReference>
<dbReference type="InterPro" id="IPR028889">
    <property type="entry name" value="USP"/>
</dbReference>
<dbReference type="GO" id="GO:0004843">
    <property type="term" value="F:cysteine-type deubiquitinase activity"/>
    <property type="evidence" value="ECO:0007669"/>
    <property type="project" value="InterPro"/>
</dbReference>
<organism evidence="2">
    <name type="scientific">viral metagenome</name>
    <dbReference type="NCBI Taxonomy" id="1070528"/>
    <lineage>
        <taxon>unclassified sequences</taxon>
        <taxon>metagenomes</taxon>
        <taxon>organismal metagenomes</taxon>
    </lineage>
</organism>
<dbReference type="InterPro" id="IPR001394">
    <property type="entry name" value="Peptidase_C19_UCH"/>
</dbReference>
<dbReference type="SUPFAM" id="SSF54001">
    <property type="entry name" value="Cysteine proteinases"/>
    <property type="match status" value="1"/>
</dbReference>
<evidence type="ECO:0000259" key="1">
    <source>
        <dbReference type="PROSITE" id="PS50235"/>
    </source>
</evidence>
<dbReference type="PROSITE" id="PS50235">
    <property type="entry name" value="USP_3"/>
    <property type="match status" value="1"/>
</dbReference>
<dbReference type="PANTHER" id="PTHR21646">
    <property type="entry name" value="UBIQUITIN CARBOXYL-TERMINAL HYDROLASE"/>
    <property type="match status" value="1"/>
</dbReference>
<dbReference type="Gene3D" id="3.90.70.10">
    <property type="entry name" value="Cysteine proteinases"/>
    <property type="match status" value="1"/>
</dbReference>
<dbReference type="InterPro" id="IPR018200">
    <property type="entry name" value="USP_CS"/>
</dbReference>
<dbReference type="Pfam" id="PF00443">
    <property type="entry name" value="UCH"/>
    <property type="match status" value="1"/>
</dbReference>